<accession>A0A9N9HBD7</accession>
<feature type="non-terminal residue" evidence="1">
    <location>
        <position position="1"/>
    </location>
</feature>
<dbReference type="EMBL" id="CAJVPK010008711">
    <property type="protein sequence ID" value="CAG8662682.1"/>
    <property type="molecule type" value="Genomic_DNA"/>
</dbReference>
<evidence type="ECO:0000313" key="2">
    <source>
        <dbReference type="Proteomes" id="UP000789706"/>
    </source>
</evidence>
<reference evidence="1" key="1">
    <citation type="submission" date="2021-06" db="EMBL/GenBank/DDBJ databases">
        <authorList>
            <person name="Kallberg Y."/>
            <person name="Tangrot J."/>
            <person name="Rosling A."/>
        </authorList>
    </citation>
    <scope>NUCLEOTIDE SEQUENCE</scope>
    <source>
        <strain evidence="1">AZ414A</strain>
    </source>
</reference>
<evidence type="ECO:0000313" key="1">
    <source>
        <dbReference type="EMBL" id="CAG8662682.1"/>
    </source>
</evidence>
<dbReference type="Proteomes" id="UP000789706">
    <property type="component" value="Unassembled WGS sequence"/>
</dbReference>
<comment type="caution">
    <text evidence="1">The sequence shown here is derived from an EMBL/GenBank/DDBJ whole genome shotgun (WGS) entry which is preliminary data.</text>
</comment>
<protein>
    <submittedName>
        <fullName evidence="1">11247_t:CDS:1</fullName>
    </submittedName>
</protein>
<feature type="non-terminal residue" evidence="1">
    <location>
        <position position="44"/>
    </location>
</feature>
<sequence>KGVQKVVVKKNLTYGMYENCLKSQKECMVTMHRLGSKDHIIRLL</sequence>
<dbReference type="AlphaFoldDB" id="A0A9N9HBD7"/>
<dbReference type="OrthoDB" id="6145729at2759"/>
<gene>
    <name evidence="1" type="ORF">DEBURN_LOCUS11813</name>
</gene>
<proteinExistence type="predicted"/>
<keyword evidence="2" id="KW-1185">Reference proteome</keyword>
<organism evidence="1 2">
    <name type="scientific">Diversispora eburnea</name>
    <dbReference type="NCBI Taxonomy" id="1213867"/>
    <lineage>
        <taxon>Eukaryota</taxon>
        <taxon>Fungi</taxon>
        <taxon>Fungi incertae sedis</taxon>
        <taxon>Mucoromycota</taxon>
        <taxon>Glomeromycotina</taxon>
        <taxon>Glomeromycetes</taxon>
        <taxon>Diversisporales</taxon>
        <taxon>Diversisporaceae</taxon>
        <taxon>Diversispora</taxon>
    </lineage>
</organism>
<name>A0A9N9HBD7_9GLOM</name>